<dbReference type="PANTHER" id="PTHR46558">
    <property type="entry name" value="TRACRIPTIONAL REGULATORY PROTEIN-RELATED-RELATED"/>
    <property type="match status" value="1"/>
</dbReference>
<keyword evidence="1" id="KW-0238">DNA-binding</keyword>
<dbReference type="EMBL" id="JBBMFD010000008">
    <property type="protein sequence ID" value="MEQ2440492.1"/>
    <property type="molecule type" value="Genomic_DNA"/>
</dbReference>
<dbReference type="CDD" id="cd00093">
    <property type="entry name" value="HTH_XRE"/>
    <property type="match status" value="1"/>
</dbReference>
<accession>A0ABV1E1K1</accession>
<reference evidence="3 4" key="1">
    <citation type="submission" date="2024-03" db="EMBL/GenBank/DDBJ databases">
        <title>Human intestinal bacterial collection.</title>
        <authorList>
            <person name="Pauvert C."/>
            <person name="Hitch T.C.A."/>
            <person name="Clavel T."/>
        </authorList>
    </citation>
    <scope>NUCLEOTIDE SEQUENCE [LARGE SCALE GENOMIC DNA]</scope>
    <source>
        <strain evidence="3 4">CLA-JM-H44</strain>
    </source>
</reference>
<name>A0ABV1E1K1_9FIRM</name>
<dbReference type="SUPFAM" id="SSF47413">
    <property type="entry name" value="lambda repressor-like DNA-binding domains"/>
    <property type="match status" value="1"/>
</dbReference>
<gene>
    <name evidence="3" type="ORF">WMO26_06610</name>
</gene>
<dbReference type="InterPro" id="IPR001387">
    <property type="entry name" value="Cro/C1-type_HTH"/>
</dbReference>
<evidence type="ECO:0000313" key="4">
    <source>
        <dbReference type="Proteomes" id="UP001489509"/>
    </source>
</evidence>
<protein>
    <submittedName>
        <fullName evidence="3">Helix-turn-helix transcriptional regulator</fullName>
    </submittedName>
</protein>
<sequence length="95" mass="10847">MVDLGNRLKTLRTGKHMTQRQLAQLIGVTKSMVSAYETAIRYPSYDILIRLASVFGVSTDYLLGLENRRRLNAEGLTERQIQIINELIGELRKPE</sequence>
<dbReference type="Proteomes" id="UP001489509">
    <property type="component" value="Unassembled WGS sequence"/>
</dbReference>
<organism evidence="3 4">
    <name type="scientific">Solibaculum intestinale</name>
    <dbReference type="NCBI Taxonomy" id="3133165"/>
    <lineage>
        <taxon>Bacteria</taxon>
        <taxon>Bacillati</taxon>
        <taxon>Bacillota</taxon>
        <taxon>Clostridia</taxon>
        <taxon>Eubacteriales</taxon>
        <taxon>Oscillospiraceae</taxon>
        <taxon>Solibaculum</taxon>
    </lineage>
</organism>
<proteinExistence type="predicted"/>
<dbReference type="RefSeq" id="WP_349219087.1">
    <property type="nucleotide sequence ID" value="NZ_JBBMFD010000008.1"/>
</dbReference>
<evidence type="ECO:0000313" key="3">
    <source>
        <dbReference type="EMBL" id="MEQ2440492.1"/>
    </source>
</evidence>
<feature type="domain" description="HTH cro/C1-type" evidence="2">
    <location>
        <begin position="8"/>
        <end position="62"/>
    </location>
</feature>
<dbReference type="Pfam" id="PF01381">
    <property type="entry name" value="HTH_3"/>
    <property type="match status" value="1"/>
</dbReference>
<keyword evidence="4" id="KW-1185">Reference proteome</keyword>
<comment type="caution">
    <text evidence="3">The sequence shown here is derived from an EMBL/GenBank/DDBJ whole genome shotgun (WGS) entry which is preliminary data.</text>
</comment>
<evidence type="ECO:0000256" key="1">
    <source>
        <dbReference type="ARBA" id="ARBA00023125"/>
    </source>
</evidence>
<dbReference type="Gene3D" id="1.10.260.40">
    <property type="entry name" value="lambda repressor-like DNA-binding domains"/>
    <property type="match status" value="1"/>
</dbReference>
<dbReference type="SMART" id="SM00530">
    <property type="entry name" value="HTH_XRE"/>
    <property type="match status" value="1"/>
</dbReference>
<dbReference type="PROSITE" id="PS50943">
    <property type="entry name" value="HTH_CROC1"/>
    <property type="match status" value="1"/>
</dbReference>
<dbReference type="PANTHER" id="PTHR46558:SF11">
    <property type="entry name" value="HTH-TYPE TRANSCRIPTIONAL REGULATOR XRE"/>
    <property type="match status" value="1"/>
</dbReference>
<evidence type="ECO:0000259" key="2">
    <source>
        <dbReference type="PROSITE" id="PS50943"/>
    </source>
</evidence>
<dbReference type="InterPro" id="IPR010982">
    <property type="entry name" value="Lambda_DNA-bd_dom_sf"/>
</dbReference>